<evidence type="ECO:0000313" key="6">
    <source>
        <dbReference type="Proteomes" id="UP000287361"/>
    </source>
</evidence>
<accession>A0A401LGC8</accession>
<dbReference type="PANTHER" id="PTHR33392">
    <property type="entry name" value="POLYISOPRENYL-TEICHOIC ACID--PEPTIDOGLYCAN TEICHOIC ACID TRANSFERASE TAGU"/>
    <property type="match status" value="1"/>
</dbReference>
<evidence type="ECO:0000256" key="1">
    <source>
        <dbReference type="ARBA" id="ARBA00006068"/>
    </source>
</evidence>
<dbReference type="AlphaFoldDB" id="A0A401LGC8"/>
<keyword evidence="3" id="KW-0472">Membrane</keyword>
<dbReference type="PANTHER" id="PTHR33392:SF6">
    <property type="entry name" value="POLYISOPRENYL-TEICHOIC ACID--PEPTIDOGLYCAN TEICHOIC ACID TRANSFERASE TAGU"/>
    <property type="match status" value="1"/>
</dbReference>
<evidence type="ECO:0000256" key="2">
    <source>
        <dbReference type="SAM" id="MobiDB-lite"/>
    </source>
</evidence>
<dbReference type="Gene3D" id="3.40.630.190">
    <property type="entry name" value="LCP protein"/>
    <property type="match status" value="1"/>
</dbReference>
<keyword evidence="3" id="KW-0812">Transmembrane</keyword>
<organism evidence="5 6">
    <name type="scientific">Anaerotignum faecicola</name>
    <dbReference type="NCBI Taxonomy" id="2358141"/>
    <lineage>
        <taxon>Bacteria</taxon>
        <taxon>Bacillati</taxon>
        <taxon>Bacillota</taxon>
        <taxon>Clostridia</taxon>
        <taxon>Lachnospirales</taxon>
        <taxon>Anaerotignaceae</taxon>
        <taxon>Anaerotignum</taxon>
    </lineage>
</organism>
<feature type="compositionally biased region" description="Low complexity" evidence="2">
    <location>
        <begin position="399"/>
        <end position="413"/>
    </location>
</feature>
<comment type="caution">
    <text evidence="5">The sequence shown here is derived from an EMBL/GenBank/DDBJ whole genome shotgun (WGS) entry which is preliminary data.</text>
</comment>
<dbReference type="OrthoDB" id="305468at2"/>
<sequence length="413" mass="47924">MGEKREYRRRRRPPEEMELQQRQVRRRQTQEPHRQPRRHRSVQEEQPYIDPRRVAQGRRMSRRKAERKKRRRRNILVVILLLLLLVAAYAGAKIWVAVQQWENKAEKSDFTTSDTTDPEEDEIINVAVFGTDEDGVRADVNMVASFNTGTKELHFISVPRDSKVIMTKEMTDYLESKNAYVPEQNGVYGQCKLTELHAYAGENNRCAFSVAMLEEILGMKMDYYVKVDLSAFRQIVDAVGGVDFNVEERLYYVDPYQDLYIDLYPGMQHLDGDKAEQLVRFRDGYVQKDLKRIEVQQQFIQALIEKVCSSDTLMRNLNDLVKVALDCTESNISVSEALKYVKYVKALDPAKITSDTVPYLGNPGRYVELDEDGIKELVNERIYGIAPQSSTEEQEENQFNESNQEGNQLNEDV</sequence>
<proteinExistence type="inferred from homology"/>
<dbReference type="NCBIfam" id="TIGR00350">
    <property type="entry name" value="lytR_cpsA_psr"/>
    <property type="match status" value="1"/>
</dbReference>
<name>A0A401LGC8_9FIRM</name>
<gene>
    <name evidence="5" type="ORF">KGMB03357_22330</name>
</gene>
<comment type="similarity">
    <text evidence="1">Belongs to the LytR/CpsA/Psr (LCP) family.</text>
</comment>
<dbReference type="Pfam" id="PF03816">
    <property type="entry name" value="LytR_cpsA_psr"/>
    <property type="match status" value="1"/>
</dbReference>
<keyword evidence="6" id="KW-1185">Reference proteome</keyword>
<evidence type="ECO:0000259" key="4">
    <source>
        <dbReference type="Pfam" id="PF03816"/>
    </source>
</evidence>
<evidence type="ECO:0000313" key="5">
    <source>
        <dbReference type="EMBL" id="GCB30572.1"/>
    </source>
</evidence>
<dbReference type="EMBL" id="BHVZ01000014">
    <property type="protein sequence ID" value="GCB30572.1"/>
    <property type="molecule type" value="Genomic_DNA"/>
</dbReference>
<evidence type="ECO:0000256" key="3">
    <source>
        <dbReference type="SAM" id="Phobius"/>
    </source>
</evidence>
<reference evidence="5 6" key="1">
    <citation type="submission" date="2018-10" db="EMBL/GenBank/DDBJ databases">
        <title>Draft Genome Sequence of Anaerotignum sp. KCTC 15736.</title>
        <authorList>
            <person name="Choi S.H."/>
            <person name="Kim J.S."/>
            <person name="Kang S.W."/>
            <person name="Lee J.S."/>
            <person name="Park S.H."/>
        </authorList>
    </citation>
    <scope>NUCLEOTIDE SEQUENCE [LARGE SCALE GENOMIC DNA]</scope>
    <source>
        <strain evidence="5 6">KCTC 15736</strain>
    </source>
</reference>
<keyword evidence="3" id="KW-1133">Transmembrane helix</keyword>
<protein>
    <recommendedName>
        <fullName evidence="4">Cell envelope-related transcriptional attenuator domain-containing protein</fullName>
    </recommendedName>
</protein>
<feature type="region of interest" description="Disordered" evidence="2">
    <location>
        <begin position="386"/>
        <end position="413"/>
    </location>
</feature>
<dbReference type="Proteomes" id="UP000287361">
    <property type="component" value="Unassembled WGS sequence"/>
</dbReference>
<feature type="domain" description="Cell envelope-related transcriptional attenuator" evidence="4">
    <location>
        <begin position="137"/>
        <end position="307"/>
    </location>
</feature>
<dbReference type="InterPro" id="IPR004474">
    <property type="entry name" value="LytR_CpsA_psr"/>
</dbReference>
<feature type="transmembrane region" description="Helical" evidence="3">
    <location>
        <begin position="75"/>
        <end position="98"/>
    </location>
</feature>
<dbReference type="InterPro" id="IPR050922">
    <property type="entry name" value="LytR/CpsA/Psr_CW_biosynth"/>
</dbReference>
<feature type="region of interest" description="Disordered" evidence="2">
    <location>
        <begin position="1"/>
        <end position="67"/>
    </location>
</feature>
<feature type="compositionally biased region" description="Basic residues" evidence="2">
    <location>
        <begin position="55"/>
        <end position="67"/>
    </location>
</feature>